<keyword evidence="3 6" id="KW-0812">Transmembrane</keyword>
<evidence type="ECO:0000256" key="6">
    <source>
        <dbReference type="SAM" id="Phobius"/>
    </source>
</evidence>
<dbReference type="InterPro" id="IPR003838">
    <property type="entry name" value="ABC3_permease_C"/>
</dbReference>
<evidence type="ECO:0000256" key="2">
    <source>
        <dbReference type="ARBA" id="ARBA00022475"/>
    </source>
</evidence>
<feature type="domain" description="ABC3 transporter permease C-terminal" evidence="7">
    <location>
        <begin position="702"/>
        <end position="814"/>
    </location>
</feature>
<keyword evidence="9" id="KW-1185">Reference proteome</keyword>
<evidence type="ECO:0000256" key="3">
    <source>
        <dbReference type="ARBA" id="ARBA00022692"/>
    </source>
</evidence>
<keyword evidence="2" id="KW-1003">Cell membrane</keyword>
<dbReference type="PANTHER" id="PTHR30287:SF1">
    <property type="entry name" value="INNER MEMBRANE PROTEIN"/>
    <property type="match status" value="1"/>
</dbReference>
<feature type="transmembrane region" description="Helical" evidence="6">
    <location>
        <begin position="703"/>
        <end position="725"/>
    </location>
</feature>
<reference evidence="8" key="2">
    <citation type="submission" date="2020-09" db="EMBL/GenBank/DDBJ databases">
        <authorList>
            <person name="Sun Q."/>
            <person name="Kim S."/>
        </authorList>
    </citation>
    <scope>NUCLEOTIDE SEQUENCE</scope>
    <source>
        <strain evidence="8">KCTC 12711</strain>
    </source>
</reference>
<feature type="transmembrane region" description="Helical" evidence="6">
    <location>
        <begin position="746"/>
        <end position="774"/>
    </location>
</feature>
<feature type="transmembrane region" description="Helical" evidence="6">
    <location>
        <begin position="349"/>
        <end position="371"/>
    </location>
</feature>
<gene>
    <name evidence="8" type="ORF">GCM10008090_06380</name>
</gene>
<evidence type="ECO:0000313" key="9">
    <source>
        <dbReference type="Proteomes" id="UP000614811"/>
    </source>
</evidence>
<dbReference type="InterPro" id="IPR038766">
    <property type="entry name" value="Membrane_comp_ABC_pdt"/>
</dbReference>
<reference evidence="8" key="1">
    <citation type="journal article" date="2014" name="Int. J. Syst. Evol. Microbiol.">
        <title>Complete genome sequence of Corynebacterium casei LMG S-19264T (=DSM 44701T), isolated from a smear-ripened cheese.</title>
        <authorList>
            <consortium name="US DOE Joint Genome Institute (JGI-PGF)"/>
            <person name="Walter F."/>
            <person name="Albersmeier A."/>
            <person name="Kalinowski J."/>
            <person name="Ruckert C."/>
        </authorList>
    </citation>
    <scope>NUCLEOTIDE SEQUENCE</scope>
    <source>
        <strain evidence="8">KCTC 12711</strain>
    </source>
</reference>
<feature type="transmembrane region" description="Helical" evidence="6">
    <location>
        <begin position="255"/>
        <end position="279"/>
    </location>
</feature>
<comment type="caution">
    <text evidence="8">The sequence shown here is derived from an EMBL/GenBank/DDBJ whole genome shotgun (WGS) entry which is preliminary data.</text>
</comment>
<feature type="transmembrane region" description="Helical" evidence="6">
    <location>
        <begin position="300"/>
        <end position="329"/>
    </location>
</feature>
<dbReference type="EMBL" id="BMXA01000001">
    <property type="protein sequence ID" value="GHA00363.1"/>
    <property type="molecule type" value="Genomic_DNA"/>
</dbReference>
<dbReference type="Pfam" id="PF02687">
    <property type="entry name" value="FtsX"/>
    <property type="match status" value="1"/>
</dbReference>
<keyword evidence="4 6" id="KW-1133">Transmembrane helix</keyword>
<name>A0A918RKT2_9GAMM</name>
<dbReference type="Proteomes" id="UP000614811">
    <property type="component" value="Unassembled WGS sequence"/>
</dbReference>
<keyword evidence="5 6" id="KW-0472">Membrane</keyword>
<feature type="transmembrane region" description="Helical" evidence="6">
    <location>
        <begin position="786"/>
        <end position="807"/>
    </location>
</feature>
<comment type="subcellular location">
    <subcellularLocation>
        <location evidence="1">Cell membrane</location>
        <topology evidence="1">Multi-pass membrane protein</topology>
    </subcellularLocation>
</comment>
<evidence type="ECO:0000259" key="7">
    <source>
        <dbReference type="Pfam" id="PF02687"/>
    </source>
</evidence>
<dbReference type="AlphaFoldDB" id="A0A918RKT2"/>
<feature type="transmembrane region" description="Helical" evidence="6">
    <location>
        <begin position="391"/>
        <end position="408"/>
    </location>
</feature>
<feature type="transmembrane region" description="Helical" evidence="6">
    <location>
        <begin position="414"/>
        <end position="436"/>
    </location>
</feature>
<evidence type="ECO:0000256" key="1">
    <source>
        <dbReference type="ARBA" id="ARBA00004651"/>
    </source>
</evidence>
<organism evidence="8 9">
    <name type="scientific">Arenicella chitinivorans</name>
    <dbReference type="NCBI Taxonomy" id="1329800"/>
    <lineage>
        <taxon>Bacteria</taxon>
        <taxon>Pseudomonadati</taxon>
        <taxon>Pseudomonadota</taxon>
        <taxon>Gammaproteobacteria</taxon>
        <taxon>Arenicellales</taxon>
        <taxon>Arenicellaceae</taxon>
        <taxon>Arenicella</taxon>
    </lineage>
</organism>
<dbReference type="RefSeq" id="WP_189398547.1">
    <property type="nucleotide sequence ID" value="NZ_BMXA01000001.1"/>
</dbReference>
<protein>
    <submittedName>
        <fullName evidence="8">Permease</fullName>
    </submittedName>
</protein>
<dbReference type="GO" id="GO:0005886">
    <property type="term" value="C:plasma membrane"/>
    <property type="evidence" value="ECO:0007669"/>
    <property type="project" value="UniProtKB-SubCell"/>
</dbReference>
<feature type="transmembrane region" description="Helical" evidence="6">
    <location>
        <begin position="20"/>
        <end position="43"/>
    </location>
</feature>
<evidence type="ECO:0000256" key="4">
    <source>
        <dbReference type="ARBA" id="ARBA00022989"/>
    </source>
</evidence>
<proteinExistence type="predicted"/>
<accession>A0A918RKT2</accession>
<evidence type="ECO:0000313" key="8">
    <source>
        <dbReference type="EMBL" id="GHA00363.1"/>
    </source>
</evidence>
<sequence>MLVRPAWRLARRLIQKRANARESVLLVMTMALSSFVIASLNLFSLNVQQSLRDDISQFLGAPLVVRSDVPFAKLAFSHPELQSPVITRTFTTGATSAYAYQTVSLKAVSSTYPVQGRFAVQLADNMLKHHAADLEPNSAWLDQRAMQTLNLGLGDTVKLGRAEFVVSGEILAEPDRLTQLQHTLPRIMINLKALANTGVNEQNNRGEYRLLYSGSTSALEQLKTNLRATRPELEVLTADSGRHPFARIAARASNLLHLVFAFLVLIAGTTVATLSKHLLNEFSISATVLRAMGVGKSVVISALGLIFSATALLASTLGYLGAFLTQPWLLSLAEPHMTLTASKMQFAQWWPSLLLAVALVIGFVVPGLLALSRVPVTAALQQIKTNLRSSYLSSVLVGLALTVWLWLSSDNPQLTTLLIGTVMLVVILTMLFGWILTKLTAQWHRVLRGPLKIAIRSLGRSAHRNTAPLVTVAITVLAVLLTTTLRGSFLDTLHLQSLDQDGNYIFTNLPAAMEPEFRQHLAANFMELRQSHPVVRAVLTHINGVEKAAYLSRESETREQARSAVNLSYADALPKNNRLLEGSWPRSINEVSVESEVMADLDLKLGDTLRFAIGARHLDAKITSRREFQAGGSRMMFWFMFAPQTLRDYPQTRMGGLLATRDTRAGLASLSAAFPTLRLTDLAQHIDRIRATMLVLTRLMNTALGMLLIIATLSIVAAATVNASLRRVPATVMRALGLQRRGVYSMALLEQIMLAATGCLVGVIAVQLCAGLMFQNLFALHYRMDFVYLSLVVSSVLGLFALIGFLAGHRQTQLSPSEAFRL</sequence>
<evidence type="ECO:0000256" key="5">
    <source>
        <dbReference type="ARBA" id="ARBA00023136"/>
    </source>
</evidence>
<dbReference type="PANTHER" id="PTHR30287">
    <property type="entry name" value="MEMBRANE COMPONENT OF PREDICTED ABC SUPERFAMILY METABOLITE UPTAKE TRANSPORTER"/>
    <property type="match status" value="1"/>
</dbReference>